<dbReference type="InterPro" id="IPR056540">
    <property type="entry name" value="TMD_POM152"/>
</dbReference>
<dbReference type="CDD" id="cd18791">
    <property type="entry name" value="SF2_C_RHA"/>
    <property type="match status" value="1"/>
</dbReference>
<dbReference type="Proteomes" id="UP000011777">
    <property type="component" value="Unassembled WGS sequence"/>
</dbReference>
<feature type="compositionally biased region" description="Basic and acidic residues" evidence="8">
    <location>
        <begin position="155"/>
        <end position="177"/>
    </location>
</feature>
<organism evidence="12 13">
    <name type="scientific">Candida maltosa (strain Xu316)</name>
    <name type="common">Yeast</name>
    <dbReference type="NCBI Taxonomy" id="1245528"/>
    <lineage>
        <taxon>Eukaryota</taxon>
        <taxon>Fungi</taxon>
        <taxon>Dikarya</taxon>
        <taxon>Ascomycota</taxon>
        <taxon>Saccharomycotina</taxon>
        <taxon>Pichiomycetes</taxon>
        <taxon>Debaryomycetaceae</taxon>
        <taxon>Candida/Lodderomyces clade</taxon>
        <taxon>Candida</taxon>
    </lineage>
</organism>
<dbReference type="FunFam" id="3.40.50.300:FF:000637">
    <property type="entry name" value="ATP-dependent RNA helicase DHX37/DHR1"/>
    <property type="match status" value="1"/>
</dbReference>
<protein>
    <recommendedName>
        <fullName evidence="2">RNA helicase</fullName>
        <ecNumber evidence="2">3.6.4.13</ecNumber>
    </recommendedName>
</protein>
<dbReference type="Pfam" id="PF07717">
    <property type="entry name" value="OB_NTP_bind"/>
    <property type="match status" value="1"/>
</dbReference>
<dbReference type="PROSITE" id="PS00690">
    <property type="entry name" value="DEAH_ATP_HELICASE"/>
    <property type="match status" value="1"/>
</dbReference>
<comment type="caution">
    <text evidence="12">The sequence shown here is derived from an EMBL/GenBank/DDBJ whole genome shotgun (WGS) entry which is preliminary data.</text>
</comment>
<dbReference type="PANTHER" id="PTHR28206">
    <property type="entry name" value="NUCLEOPORIN POM152"/>
    <property type="match status" value="1"/>
</dbReference>
<dbReference type="GO" id="GO:0017056">
    <property type="term" value="F:structural constituent of nuclear pore"/>
    <property type="evidence" value="ECO:0007669"/>
    <property type="project" value="InterPro"/>
</dbReference>
<dbReference type="GO" id="GO:0006999">
    <property type="term" value="P:nuclear pore organization"/>
    <property type="evidence" value="ECO:0007669"/>
    <property type="project" value="TreeGrafter"/>
</dbReference>
<comment type="catalytic activity">
    <reaction evidence="7">
        <text>ATP + H2O = ADP + phosphate + H(+)</text>
        <dbReference type="Rhea" id="RHEA:13065"/>
        <dbReference type="ChEBI" id="CHEBI:15377"/>
        <dbReference type="ChEBI" id="CHEBI:15378"/>
        <dbReference type="ChEBI" id="CHEBI:30616"/>
        <dbReference type="ChEBI" id="CHEBI:43474"/>
        <dbReference type="ChEBI" id="CHEBI:456216"/>
        <dbReference type="EC" id="3.6.4.13"/>
    </reaction>
</comment>
<dbReference type="InterPro" id="IPR007502">
    <property type="entry name" value="Helicase-assoc_dom"/>
</dbReference>
<keyword evidence="6" id="KW-0067">ATP-binding</keyword>
<keyword evidence="9" id="KW-0472">Membrane</keyword>
<feature type="compositionally biased region" description="Acidic residues" evidence="8">
    <location>
        <begin position="714"/>
        <end position="735"/>
    </location>
</feature>
<keyword evidence="3" id="KW-0547">Nucleotide-binding</keyword>
<dbReference type="STRING" id="1245528.M3K7G5"/>
<dbReference type="InterPro" id="IPR056541">
    <property type="entry name" value="Ig-like_POM152"/>
</dbReference>
<dbReference type="Pfam" id="PF00271">
    <property type="entry name" value="Helicase_C"/>
    <property type="match status" value="1"/>
</dbReference>
<dbReference type="CDD" id="cd17982">
    <property type="entry name" value="DEXHc_DHX37"/>
    <property type="match status" value="1"/>
</dbReference>
<dbReference type="PROSITE" id="PS51194">
    <property type="entry name" value="HELICASE_CTER"/>
    <property type="match status" value="1"/>
</dbReference>
<evidence type="ECO:0000256" key="4">
    <source>
        <dbReference type="ARBA" id="ARBA00022801"/>
    </source>
</evidence>
<feature type="transmembrane region" description="Helical" evidence="9">
    <location>
        <begin position="1325"/>
        <end position="1349"/>
    </location>
</feature>
<proteinExistence type="inferred from homology"/>
<evidence type="ECO:0000256" key="1">
    <source>
        <dbReference type="ARBA" id="ARBA00008792"/>
    </source>
</evidence>
<evidence type="ECO:0000256" key="8">
    <source>
        <dbReference type="SAM" id="MobiDB-lite"/>
    </source>
</evidence>
<dbReference type="eggNOG" id="KOG0926">
    <property type="taxonomic scope" value="Eukaryota"/>
</dbReference>
<evidence type="ECO:0000313" key="13">
    <source>
        <dbReference type="Proteomes" id="UP000011777"/>
    </source>
</evidence>
<feature type="region of interest" description="Disordered" evidence="8">
    <location>
        <begin position="25"/>
        <end position="60"/>
    </location>
</feature>
<dbReference type="GO" id="GO:1990904">
    <property type="term" value="C:ribonucleoprotein complex"/>
    <property type="evidence" value="ECO:0007669"/>
    <property type="project" value="UniProtKB-ARBA"/>
</dbReference>
<reference evidence="12 13" key="1">
    <citation type="submission" date="2013-02" db="EMBL/GenBank/DDBJ databases">
        <title>Genome sequence of Candida maltosa Xu316, a potential industrial strain for xylitol and ethanol production.</title>
        <authorList>
            <person name="Yu J."/>
            <person name="Wang Q."/>
            <person name="Geng X."/>
            <person name="Bao W."/>
            <person name="He P."/>
            <person name="Cai J."/>
        </authorList>
    </citation>
    <scope>NUCLEOTIDE SEQUENCE [LARGE SCALE GENOMIC DNA]</scope>
    <source>
        <strain evidence="13">Xu316</strain>
    </source>
</reference>
<dbReference type="EMBL" id="AOGT01000005">
    <property type="protein sequence ID" value="EMG51130.1"/>
    <property type="molecule type" value="Genomic_DNA"/>
</dbReference>
<evidence type="ECO:0000313" key="12">
    <source>
        <dbReference type="EMBL" id="EMG51130.1"/>
    </source>
</evidence>
<evidence type="ECO:0000256" key="5">
    <source>
        <dbReference type="ARBA" id="ARBA00022806"/>
    </source>
</evidence>
<dbReference type="Pfam" id="PF24097">
    <property type="entry name" value="TMD_POM152"/>
    <property type="match status" value="1"/>
</dbReference>
<dbReference type="Pfam" id="PF21010">
    <property type="entry name" value="HA2_C"/>
    <property type="match status" value="1"/>
</dbReference>
<dbReference type="GO" id="GO:0003724">
    <property type="term" value="F:RNA helicase activity"/>
    <property type="evidence" value="ECO:0007669"/>
    <property type="project" value="UniProtKB-EC"/>
</dbReference>
<feature type="region of interest" description="Disordered" evidence="8">
    <location>
        <begin position="154"/>
        <end position="207"/>
    </location>
</feature>
<feature type="domain" description="Helicase ATP-binding" evidence="10">
    <location>
        <begin position="427"/>
        <end position="611"/>
    </location>
</feature>
<dbReference type="Pfam" id="PF24519">
    <property type="entry name" value="Ig-like_Pom152_1"/>
    <property type="match status" value="1"/>
</dbReference>
<dbReference type="HOGENOM" id="CLU_228445_0_0_1"/>
<feature type="compositionally biased region" description="Acidic residues" evidence="8">
    <location>
        <begin position="249"/>
        <end position="319"/>
    </location>
</feature>
<feature type="region of interest" description="Disordered" evidence="8">
    <location>
        <begin position="707"/>
        <end position="737"/>
    </location>
</feature>
<feature type="compositionally biased region" description="Acidic residues" evidence="8">
    <location>
        <begin position="36"/>
        <end position="47"/>
    </location>
</feature>
<evidence type="ECO:0000256" key="2">
    <source>
        <dbReference type="ARBA" id="ARBA00012552"/>
    </source>
</evidence>
<comment type="similarity">
    <text evidence="1">Belongs to the DEAD box helicase family. DEAH subfamily.</text>
</comment>
<feature type="region of interest" description="Disordered" evidence="8">
    <location>
        <begin position="228"/>
        <end position="335"/>
    </location>
</feature>
<dbReference type="OrthoDB" id="10253254at2759"/>
<accession>M3K7G5</accession>
<feature type="domain" description="Helicase C-terminal" evidence="11">
    <location>
        <begin position="695"/>
        <end position="875"/>
    </location>
</feature>
<dbReference type="InterPro" id="IPR002464">
    <property type="entry name" value="DNA/RNA_helicase_DEAH_CS"/>
</dbReference>
<feature type="compositionally biased region" description="Polar residues" evidence="8">
    <location>
        <begin position="48"/>
        <end position="60"/>
    </location>
</feature>
<keyword evidence="9" id="KW-1133">Transmembrane helix</keyword>
<keyword evidence="4" id="KW-0378">Hydrolase</keyword>
<evidence type="ECO:0000256" key="6">
    <source>
        <dbReference type="ARBA" id="ARBA00022840"/>
    </source>
</evidence>
<dbReference type="InterPro" id="IPR056542">
    <property type="entry name" value="Ig-like_POM152_1st"/>
</dbReference>
<feature type="compositionally biased region" description="Acidic residues" evidence="8">
    <location>
        <begin position="178"/>
        <end position="191"/>
    </location>
</feature>
<dbReference type="PROSITE" id="PS51192">
    <property type="entry name" value="HELICASE_ATP_BIND_1"/>
    <property type="match status" value="1"/>
</dbReference>
<dbReference type="Pfam" id="PF04408">
    <property type="entry name" value="WHD_HA2"/>
    <property type="match status" value="1"/>
</dbReference>
<keyword evidence="9" id="KW-0812">Transmembrane</keyword>
<gene>
    <name evidence="12" type="ORF">G210_5910</name>
</gene>
<keyword evidence="13" id="KW-1185">Reference proteome</keyword>
<dbReference type="Pfam" id="PF24312">
    <property type="entry name" value="Ig-like_POM152"/>
    <property type="match status" value="1"/>
</dbReference>
<dbReference type="InterPro" id="IPR014001">
    <property type="entry name" value="Helicase_ATP-bd"/>
</dbReference>
<dbReference type="Pfam" id="PF23664">
    <property type="entry name" value="Ig_Pom152"/>
    <property type="match status" value="2"/>
</dbReference>
<evidence type="ECO:0000259" key="10">
    <source>
        <dbReference type="PROSITE" id="PS51192"/>
    </source>
</evidence>
<evidence type="ECO:0000259" key="11">
    <source>
        <dbReference type="PROSITE" id="PS51194"/>
    </source>
</evidence>
<dbReference type="GO" id="GO:0006606">
    <property type="term" value="P:protein import into nucleus"/>
    <property type="evidence" value="ECO:0007669"/>
    <property type="project" value="TreeGrafter"/>
</dbReference>
<dbReference type="InterPro" id="IPR011545">
    <property type="entry name" value="DEAD/DEAH_box_helicase_dom"/>
</dbReference>
<dbReference type="InterPro" id="IPR056543">
    <property type="entry name" value="Ig-like_POM152_9th"/>
</dbReference>
<dbReference type="SMART" id="SM00847">
    <property type="entry name" value="HA2"/>
    <property type="match status" value="1"/>
</dbReference>
<dbReference type="SUPFAM" id="SSF52540">
    <property type="entry name" value="P-loop containing nucleoside triphosphate hydrolases"/>
    <property type="match status" value="1"/>
</dbReference>
<feature type="compositionally biased region" description="Basic and acidic residues" evidence="8">
    <location>
        <begin position="228"/>
        <end position="248"/>
    </location>
</feature>
<dbReference type="GO" id="GO:0005524">
    <property type="term" value="F:ATP binding"/>
    <property type="evidence" value="ECO:0007669"/>
    <property type="project" value="UniProtKB-KW"/>
</dbReference>
<dbReference type="EC" id="3.6.4.13" evidence="2"/>
<dbReference type="Gene3D" id="1.20.120.1080">
    <property type="match status" value="1"/>
</dbReference>
<dbReference type="GO" id="GO:0003676">
    <property type="term" value="F:nucleic acid binding"/>
    <property type="evidence" value="ECO:0007669"/>
    <property type="project" value="InterPro"/>
</dbReference>
<dbReference type="InterPro" id="IPR037701">
    <property type="entry name" value="Pom152"/>
</dbReference>
<dbReference type="Pfam" id="PF24527">
    <property type="entry name" value="Ig-like_Pom152_9"/>
    <property type="match status" value="1"/>
</dbReference>
<dbReference type="InterPro" id="IPR011709">
    <property type="entry name" value="DEAD-box_helicase_OB_fold"/>
</dbReference>
<dbReference type="SMART" id="SM00487">
    <property type="entry name" value="DEXDc"/>
    <property type="match status" value="1"/>
</dbReference>
<dbReference type="Pfam" id="PF00270">
    <property type="entry name" value="DEAD"/>
    <property type="match status" value="1"/>
</dbReference>
<sequence>MGKYRKRFNEKARAGMLAKQAALKKARNKQFYRQDDGEDEEVQDEVPDTTQIFNNQDSNSEILKPVTEEERLARKRVLEESLFSQNAKQEKMSRSKKKRLEKYIDHQLKREEKKILLEKLSETKMDTSNLSALKELGKGKQTRKEEMVEALSLERQGRGDDRTKEILYEEREIKDGNESFDEFDEDIEEEQQPTSSFVDNRPSKFGGQGFGFGFANIPVIKKDISSEPKKKYSWRKRVEEEERKKLKLEEEDDFNSSSDEEVEDEEEDDDDEEEDVEEESEDDNELDEEEIDEEGDSEEESDDESDDESEEGESESEPEEQSKLMQSKPRHSSIAKSFKEWAEQQVRKMEGRENIALNPEVSEEIKKKYATQTVRDEDVDHSSDEEGYIPINKNLQREAFVVEVERDETIQQQRVLLPVFAEEHKIMEAIYHHDCVILCGETGSGKTTQVPQFLYEAGFGNLENNLYPGMIGITQPRRVAAVSMAERVGNELGNHRHRVGYQIRFDTTIKNEGQKDGTAMKFMTDGVLLREMMSDFLLTKYSSIIIDEAHERNINTDILIGMLTRIMKLRRKYHSENPDKFKPLKLIIMSATLRVSDFSENPVLFKNPPPIINVQARQFPVSIHFNKKTNYDYVDEAFNKACKIHRKLPEGGMLIFLTGQNEITTLVKKLRQEFPLKKKSTIKYDEDIEVKLSENVQQEVEDVDFSVDTKPEESYDDYDDVTGSDAEEEEGFEEAVDTKESELGPLYVLPLYSLLPTKQQMKVFDEPPAGSRICIVATNVAETSLTIPGIRYVIDCGRSKERKFNRENGVQSFEVDWVSKASADQRAGRAGRTGPGHCYRLYSSAVYEEFFPQFSVPEILRMPFESIVLNMKSMGIDQIANFPFPTPPDRRALQKAEELLIILGALDKENKEVTDLGKKMSLFPLSPRFAKILIIGNQQECLSYIIAIVSALSVGDPFISENELVGGKTDEARKEFRTKYYQSQALFSRLDAASDCMMLLSAVCAYDHVPKDNQHEFLQAHYLRHKMMEEIQKLRKQVTFIVENSIMASSGIQLKSDVKLPIPNKKQVSAMKQMIASGFIDQVAIRGDLISSDVKVVNKTKTTDVPYCPVMPIDEGPFVYIHPNSLVAKSGGIPSSYLVYQSLNARGSATGGDNENPKVRMRPLVDISGKQLANVSKNSILLTYSKPLGHPYAPKNLSPTKRECYVVPRFGAAIGSGGVGWDLPAIKVIQEKRKGVWKSNKLLTLNYIIMDSTERDRGRKRNRERSYVSRPLIPTNVLDQASQRMFIISLFIIIQSWKIYDLVLLKTEIPFSDTPLTSLNNFTFVLKYSFLDGLFIFFLPILNIQYLTFSPFHTIIIFVTLFGSSIFLVSSMALPLLSNVFLPVWKFLLQKKELNIVGESIDRNKVIDMDSHFKGQLTIQYLPDSSARMNPFHYDQTCLGLENNHLLNMPIEFNTTSGIGYLQIQRTTPDNQIEYLNYTGHSLRSLFKKDYSHLAKEREYKKSDPRVFYLEYPIQNPGMYRIKNVLDNKGNSIKTYKSEFAISDCPSAKFFYPPNFETSNGFKCMSSLEDDTFPLPWIELFSTTPASIKLNLKVDGNEFKMMNLSIGQESSGHGSRTNFNWLKASKLVRNILYENILNSKYSFLKNADSVLEFQLLQVQDSLGNIHRYQPLSKDKDVWYKLKLKKSSTIGLYDTQKDRELLIGGTKTLSVSHLDSFGEDDFPVAISVEHVTKEGAQNITATFKNKGEMKNGITIDKPGTYRLITAKDKYCPCEISGEPIDIQYASLPDLDIIAEPVSDRCLGTVGYNFGFNFTGKTPFKVQYKIYSNSSGVLEPVPSETGRFNRELTSYEKSHSFKFKPPSEGSYAIVFSNLRDANYNKDPIKLDETKHIYSTYFRQASQIGFQVSQRTLRTCYGQAAHIPVSFKGSGPFTFEYEFLDINSKKKLLDTVHVDKVDSYTIDPPNQLLGKAYEVRIVSAKDKFGCDAIITDKSRPLNIISRSEIPEVEFDQSEKNVSIVEGSSVNIPLKFKSSVAVSGNDKIEMKYLSPQSNNDPVVIQAQLSGSSVKLSKEGTYWLSSYTSNGCQGHVVNEQKSVIVNYFPKPSMRIVAAEKMLQHSDDSTIHLKPVCYGCDNEVKLQMTGKAPFVVDYEIKLPNGKLETHSMNIAGNEISIKLPTKASGRFEHQFKRVYDSLYTKNKGKIINANVPKLIYDVNPLPTAQFLPDNHFAQICDNKLSESSIVANIPIQLSGSYPFDIYAVLTNEKTGKTHELTFRNVMSDSIVLENLSFLKLGDYSLSFTKIIDNNGCVGNKFQANDKFIVSITEPPNIFKTDPNKKHYCVGDHVSYNLTGVYPVTIYYEYNNKLRNAESYNYFERLASRPGVLNIHGLQDSGINSCTVNYTFDAVKQEELRLQVHEIPTVEVNKGDYIIEDLHEGDQTELIFTFLGEPPFKLTYIRTVDIKKNKKTVRKLVEKETISDIWEHQLVVMASLEGTYEAIEIEDKYCRAIKKVDYIE</sequence>
<dbReference type="InterPro" id="IPR056544">
    <property type="entry name" value="Ig_POM152"/>
</dbReference>
<evidence type="ECO:0000256" key="3">
    <source>
        <dbReference type="ARBA" id="ARBA00022741"/>
    </source>
</evidence>
<dbReference type="GO" id="GO:0070762">
    <property type="term" value="C:nuclear pore transmembrane ring"/>
    <property type="evidence" value="ECO:0007669"/>
    <property type="project" value="TreeGrafter"/>
</dbReference>
<feature type="transmembrane region" description="Helical" evidence="9">
    <location>
        <begin position="1355"/>
        <end position="1382"/>
    </location>
</feature>
<dbReference type="SMART" id="SM00490">
    <property type="entry name" value="HELICc"/>
    <property type="match status" value="1"/>
</dbReference>
<evidence type="ECO:0000256" key="9">
    <source>
        <dbReference type="SAM" id="Phobius"/>
    </source>
</evidence>
<evidence type="ECO:0000256" key="7">
    <source>
        <dbReference type="ARBA" id="ARBA00047984"/>
    </source>
</evidence>
<keyword evidence="5 12" id="KW-0347">Helicase</keyword>
<dbReference type="InterPro" id="IPR048333">
    <property type="entry name" value="HA2_WH"/>
</dbReference>
<dbReference type="InterPro" id="IPR001650">
    <property type="entry name" value="Helicase_C-like"/>
</dbReference>
<dbReference type="Gene3D" id="3.40.50.300">
    <property type="entry name" value="P-loop containing nucleotide triphosphate hydrolases"/>
    <property type="match status" value="2"/>
</dbReference>
<dbReference type="GO" id="GO:0016787">
    <property type="term" value="F:hydrolase activity"/>
    <property type="evidence" value="ECO:0007669"/>
    <property type="project" value="UniProtKB-KW"/>
</dbReference>
<dbReference type="PANTHER" id="PTHR28206:SF1">
    <property type="entry name" value="NUCLEOPORIN POM152"/>
    <property type="match status" value="1"/>
</dbReference>
<dbReference type="InterPro" id="IPR027417">
    <property type="entry name" value="P-loop_NTPase"/>
</dbReference>
<name>M3K7G5_CANMX</name>